<dbReference type="PROSITE" id="PS00010">
    <property type="entry name" value="ASX_HYDROXYL"/>
    <property type="match status" value="1"/>
</dbReference>
<comment type="caution">
    <text evidence="3">Lacks conserved residue(s) required for the propagation of feature annotation.</text>
</comment>
<dbReference type="InterPro" id="IPR000742">
    <property type="entry name" value="EGF"/>
</dbReference>
<evidence type="ECO:0000259" key="4">
    <source>
        <dbReference type="PROSITE" id="PS50026"/>
    </source>
</evidence>
<feature type="domain" description="VWFD" evidence="5">
    <location>
        <begin position="127"/>
        <end position="207"/>
    </location>
</feature>
<keyword evidence="1 3" id="KW-0245">EGF-like domain</keyword>
<dbReference type="STRING" id="126957.T1IRB2"/>
<dbReference type="AlphaFoldDB" id="T1IRB2"/>
<evidence type="ECO:0008006" key="8">
    <source>
        <dbReference type="Google" id="ProtNLM"/>
    </source>
</evidence>
<evidence type="ECO:0000313" key="6">
    <source>
        <dbReference type="EnsemblMetazoa" id="SMAR003598-PA"/>
    </source>
</evidence>
<protein>
    <recommendedName>
        <fullName evidence="8">EGF-like domain-containing protein</fullName>
    </recommendedName>
</protein>
<dbReference type="Pfam" id="PF07645">
    <property type="entry name" value="EGF_CA"/>
    <property type="match status" value="1"/>
</dbReference>
<dbReference type="PROSITE" id="PS50026">
    <property type="entry name" value="EGF_3"/>
    <property type="match status" value="1"/>
</dbReference>
<dbReference type="SMART" id="SM00181">
    <property type="entry name" value="EGF"/>
    <property type="match status" value="2"/>
</dbReference>
<dbReference type="InterPro" id="IPR001881">
    <property type="entry name" value="EGF-like_Ca-bd_dom"/>
</dbReference>
<keyword evidence="2 3" id="KW-1015">Disulfide bond</keyword>
<organism evidence="6 7">
    <name type="scientific">Strigamia maritima</name>
    <name type="common">European centipede</name>
    <name type="synonym">Geophilus maritimus</name>
    <dbReference type="NCBI Taxonomy" id="126957"/>
    <lineage>
        <taxon>Eukaryota</taxon>
        <taxon>Metazoa</taxon>
        <taxon>Ecdysozoa</taxon>
        <taxon>Arthropoda</taxon>
        <taxon>Myriapoda</taxon>
        <taxon>Chilopoda</taxon>
        <taxon>Pleurostigmophora</taxon>
        <taxon>Geophilomorpha</taxon>
        <taxon>Linotaeniidae</taxon>
        <taxon>Strigamia</taxon>
    </lineage>
</organism>
<sequence length="207" mass="23299">NKCERRVEYNSTICSNNQTCSTKDNVQICDCQDGYTGSLCQHDVNECKINNGNCSHECNNTFGSYYCSCPTDYYMADNHQCLPTDRCQDENKSNYLNSAKWIGKCQSCECWQGRINCTEDACLNESANCTVLPTNQYRTFDNDNSINITTSCRHILARDCSKDSFTVVTVQNRKLLIILPLDGVDCLSAPNSNCSYQLFSLLGLINN</sequence>
<dbReference type="InterPro" id="IPR049883">
    <property type="entry name" value="NOTCH1_EGF-like"/>
</dbReference>
<dbReference type="SUPFAM" id="SSF57196">
    <property type="entry name" value="EGF/Laminin"/>
    <property type="match status" value="2"/>
</dbReference>
<dbReference type="PROSITE" id="PS01187">
    <property type="entry name" value="EGF_CA"/>
    <property type="match status" value="1"/>
</dbReference>
<evidence type="ECO:0000256" key="3">
    <source>
        <dbReference type="PROSITE-ProRule" id="PRU00076"/>
    </source>
</evidence>
<proteinExistence type="predicted"/>
<evidence type="ECO:0000256" key="1">
    <source>
        <dbReference type="ARBA" id="ARBA00022536"/>
    </source>
</evidence>
<dbReference type="Proteomes" id="UP000014500">
    <property type="component" value="Unassembled WGS sequence"/>
</dbReference>
<evidence type="ECO:0000313" key="7">
    <source>
        <dbReference type="Proteomes" id="UP000014500"/>
    </source>
</evidence>
<dbReference type="PROSITE" id="PS51233">
    <property type="entry name" value="VWFD"/>
    <property type="match status" value="1"/>
</dbReference>
<dbReference type="EnsemblMetazoa" id="SMAR003598-RA">
    <property type="protein sequence ID" value="SMAR003598-PA"/>
    <property type="gene ID" value="SMAR003598"/>
</dbReference>
<keyword evidence="7" id="KW-1185">Reference proteome</keyword>
<dbReference type="InterPro" id="IPR001846">
    <property type="entry name" value="VWF_type-D"/>
</dbReference>
<reference evidence="7" key="1">
    <citation type="submission" date="2011-05" db="EMBL/GenBank/DDBJ databases">
        <authorList>
            <person name="Richards S.R."/>
            <person name="Qu J."/>
            <person name="Jiang H."/>
            <person name="Jhangiani S.N."/>
            <person name="Agravi P."/>
            <person name="Goodspeed R."/>
            <person name="Gross S."/>
            <person name="Mandapat C."/>
            <person name="Jackson L."/>
            <person name="Mathew T."/>
            <person name="Pu L."/>
            <person name="Thornton R."/>
            <person name="Saada N."/>
            <person name="Wilczek-Boney K.B."/>
            <person name="Lee S."/>
            <person name="Kovar C."/>
            <person name="Wu Y."/>
            <person name="Scherer S.E."/>
            <person name="Worley K.C."/>
            <person name="Muzny D.M."/>
            <person name="Gibbs R."/>
        </authorList>
    </citation>
    <scope>NUCLEOTIDE SEQUENCE</scope>
    <source>
        <strain evidence="7">Brora</strain>
    </source>
</reference>
<dbReference type="EMBL" id="AFFK01018510">
    <property type="status" value="NOT_ANNOTATED_CDS"/>
    <property type="molecule type" value="Genomic_DNA"/>
</dbReference>
<feature type="domain" description="EGF-like" evidence="4">
    <location>
        <begin position="1"/>
        <end position="41"/>
    </location>
</feature>
<dbReference type="HOGENOM" id="CLU_1329264_0_0_1"/>
<name>T1IRB2_STRMM</name>
<dbReference type="PROSITE" id="PS00022">
    <property type="entry name" value="EGF_1"/>
    <property type="match status" value="1"/>
</dbReference>
<reference evidence="6" key="2">
    <citation type="submission" date="2015-02" db="UniProtKB">
        <authorList>
            <consortium name="EnsemblMetazoa"/>
        </authorList>
    </citation>
    <scope>IDENTIFICATION</scope>
</reference>
<evidence type="ECO:0000259" key="5">
    <source>
        <dbReference type="PROSITE" id="PS51233"/>
    </source>
</evidence>
<feature type="disulfide bond" evidence="3">
    <location>
        <begin position="31"/>
        <end position="40"/>
    </location>
</feature>
<dbReference type="Gene3D" id="2.10.25.10">
    <property type="entry name" value="Laminin"/>
    <property type="match status" value="2"/>
</dbReference>
<dbReference type="SMART" id="SM00179">
    <property type="entry name" value="EGF_CA"/>
    <property type="match status" value="1"/>
</dbReference>
<accession>T1IRB2</accession>
<evidence type="ECO:0000256" key="2">
    <source>
        <dbReference type="ARBA" id="ARBA00023157"/>
    </source>
</evidence>
<dbReference type="InterPro" id="IPR018097">
    <property type="entry name" value="EGF_Ca-bd_CS"/>
</dbReference>
<dbReference type="PROSITE" id="PS01186">
    <property type="entry name" value="EGF_2"/>
    <property type="match status" value="1"/>
</dbReference>
<dbReference type="eggNOG" id="KOG1218">
    <property type="taxonomic scope" value="Eukaryota"/>
</dbReference>
<dbReference type="InterPro" id="IPR000152">
    <property type="entry name" value="EGF-type_Asp/Asn_hydroxyl_site"/>
</dbReference>
<dbReference type="GO" id="GO:0005509">
    <property type="term" value="F:calcium ion binding"/>
    <property type="evidence" value="ECO:0007669"/>
    <property type="project" value="InterPro"/>
</dbReference>
<dbReference type="PhylomeDB" id="T1IRB2"/>